<feature type="domain" description="DUF4773" evidence="2">
    <location>
        <begin position="45"/>
        <end position="156"/>
    </location>
</feature>
<dbReference type="InterPro" id="IPR031941">
    <property type="entry name" value="DUF4773"/>
</dbReference>
<dbReference type="Pfam" id="PF15998">
    <property type="entry name" value="DUF4773"/>
    <property type="match status" value="1"/>
</dbReference>
<name>A0A224XM83_9HEMI</name>
<sequence length="170" mass="19164">MFVNLFSGIVFLTIATALNSITTVSASISPTSIQNFIGNKTEDNCVVEHYSWNCCANFSREDFHISVCILLKYLTKEYGGEMKVTVNNLVIFDEKLSLMNPPPMCIDVPYLKRIAKACIYLYDMSFDKSHLSGCAKVTGKIEFAKVFEFKVGCFDIPVYMYQDINVTIVT</sequence>
<organism evidence="3">
    <name type="scientific">Panstrongylus lignarius</name>
    <dbReference type="NCBI Taxonomy" id="156445"/>
    <lineage>
        <taxon>Eukaryota</taxon>
        <taxon>Metazoa</taxon>
        <taxon>Ecdysozoa</taxon>
        <taxon>Arthropoda</taxon>
        <taxon>Hexapoda</taxon>
        <taxon>Insecta</taxon>
        <taxon>Pterygota</taxon>
        <taxon>Neoptera</taxon>
        <taxon>Paraneoptera</taxon>
        <taxon>Hemiptera</taxon>
        <taxon>Heteroptera</taxon>
        <taxon>Panheteroptera</taxon>
        <taxon>Cimicomorpha</taxon>
        <taxon>Reduviidae</taxon>
        <taxon>Triatominae</taxon>
        <taxon>Panstrongylus</taxon>
    </lineage>
</organism>
<evidence type="ECO:0000313" key="3">
    <source>
        <dbReference type="EMBL" id="JAW13596.1"/>
    </source>
</evidence>
<dbReference type="PANTHER" id="PTHR36299">
    <property type="entry name" value="AGAP008005-PA"/>
    <property type="match status" value="1"/>
</dbReference>
<evidence type="ECO:0000259" key="2">
    <source>
        <dbReference type="Pfam" id="PF15998"/>
    </source>
</evidence>
<accession>A0A224XM83</accession>
<feature type="signal peptide" evidence="1">
    <location>
        <begin position="1"/>
        <end position="26"/>
    </location>
</feature>
<reference evidence="3" key="1">
    <citation type="journal article" date="2018" name="PLoS Negl. Trop. Dis.">
        <title>An insight into the salivary gland and fat body transcriptome of Panstrongylus lignarius (Hemiptera: Heteroptera), the main vector of Chagas disease in Peru.</title>
        <authorList>
            <person name="Nevoa J.C."/>
            <person name="Mendes M.T."/>
            <person name="da Silva M.V."/>
            <person name="Soares S.C."/>
            <person name="Oliveira C.J.F."/>
            <person name="Ribeiro J.M.C."/>
        </authorList>
    </citation>
    <scope>NUCLEOTIDE SEQUENCE</scope>
</reference>
<protein>
    <submittedName>
        <fullName evidence="3">Putative secreted protein</fullName>
    </submittedName>
</protein>
<evidence type="ECO:0000256" key="1">
    <source>
        <dbReference type="SAM" id="SignalP"/>
    </source>
</evidence>
<dbReference type="EMBL" id="GFTR01002830">
    <property type="protein sequence ID" value="JAW13596.1"/>
    <property type="molecule type" value="Transcribed_RNA"/>
</dbReference>
<keyword evidence="1" id="KW-0732">Signal</keyword>
<proteinExistence type="predicted"/>
<feature type="chain" id="PRO_5012126632" evidence="1">
    <location>
        <begin position="27"/>
        <end position="170"/>
    </location>
</feature>
<dbReference type="AlphaFoldDB" id="A0A224XM83"/>
<dbReference type="PANTHER" id="PTHR36299:SF2">
    <property type="entry name" value="DUF4773 DOMAIN-CONTAINING PROTEIN"/>
    <property type="match status" value="1"/>
</dbReference>